<evidence type="ECO:0000313" key="3">
    <source>
        <dbReference type="Proteomes" id="UP000481350"/>
    </source>
</evidence>
<dbReference type="AlphaFoldDB" id="A0A6I1BSJ0"/>
<sequence>MAYVVGTTATIVDIAINDAAIFFQCFTASLLVLCLDPLVGCLVRLYVNANIICDDTITALRLSVPDSLWADSSGGCNT</sequence>
<gene>
    <name evidence="1" type="ORF">GBJ98_05495</name>
    <name evidence="2" type="ORF">GBK06_10975</name>
</gene>
<dbReference type="EMBL" id="WDZP01000055">
    <property type="protein sequence ID" value="KAB6915459.1"/>
    <property type="molecule type" value="Genomic_DNA"/>
</dbReference>
<dbReference type="EMBL" id="WDZO01000009">
    <property type="protein sequence ID" value="KAB6913176.1"/>
    <property type="molecule type" value="Genomic_DNA"/>
</dbReference>
<accession>A0A6I1BSJ0</accession>
<evidence type="ECO:0000313" key="4">
    <source>
        <dbReference type="Proteomes" id="UP000491334"/>
    </source>
</evidence>
<protein>
    <submittedName>
        <fullName evidence="1">Uncharacterized protein</fullName>
    </submittedName>
</protein>
<dbReference type="Proteomes" id="UP000491334">
    <property type="component" value="Unassembled WGS sequence"/>
</dbReference>
<proteinExistence type="predicted"/>
<dbReference type="Proteomes" id="UP000481350">
    <property type="component" value="Unassembled WGS sequence"/>
</dbReference>
<evidence type="ECO:0000313" key="2">
    <source>
        <dbReference type="EMBL" id="KAB6915459.1"/>
    </source>
</evidence>
<reference evidence="3 4" key="1">
    <citation type="journal article" date="2019" name="Nat. Med.">
        <title>A library of human gut bacterial isolates paired with longitudinal multiomics data enables mechanistic microbiome research.</title>
        <authorList>
            <person name="Poyet M."/>
            <person name="Groussin M."/>
            <person name="Gibbons S.M."/>
            <person name="Avila-Pacheco J."/>
            <person name="Jiang X."/>
            <person name="Kearney S.M."/>
            <person name="Perrotta A.R."/>
            <person name="Berdy B."/>
            <person name="Zhao S."/>
            <person name="Lieberman T.D."/>
            <person name="Swanson P.K."/>
            <person name="Smith M."/>
            <person name="Roesemann S."/>
            <person name="Alexander J.E."/>
            <person name="Rich S.A."/>
            <person name="Livny J."/>
            <person name="Vlamakis H."/>
            <person name="Clish C."/>
            <person name="Bullock K."/>
            <person name="Deik A."/>
            <person name="Scott J."/>
            <person name="Pierce K.A."/>
            <person name="Xavier R.J."/>
            <person name="Alm E.J."/>
        </authorList>
    </citation>
    <scope>NUCLEOTIDE SEQUENCE [LARGE SCALE GENOMIC DNA]</scope>
    <source>
        <strain evidence="1 3">BIOML-A283</strain>
        <strain evidence="2 4">BIOML-A284</strain>
    </source>
</reference>
<organism evidence="1 3">
    <name type="scientific">Bifidobacterium longum</name>
    <dbReference type="NCBI Taxonomy" id="216816"/>
    <lineage>
        <taxon>Bacteria</taxon>
        <taxon>Bacillati</taxon>
        <taxon>Actinomycetota</taxon>
        <taxon>Actinomycetes</taxon>
        <taxon>Bifidobacteriales</taxon>
        <taxon>Bifidobacteriaceae</taxon>
        <taxon>Bifidobacterium</taxon>
    </lineage>
</organism>
<evidence type="ECO:0000313" key="1">
    <source>
        <dbReference type="EMBL" id="KAB6913176.1"/>
    </source>
</evidence>
<comment type="caution">
    <text evidence="1">The sequence shown here is derived from an EMBL/GenBank/DDBJ whole genome shotgun (WGS) entry which is preliminary data.</text>
</comment>
<name>A0A6I1BSJ0_BIFLN</name>